<dbReference type="SMART" id="SM00858">
    <property type="entry name" value="SAF"/>
    <property type="match status" value="1"/>
</dbReference>
<keyword evidence="3" id="KW-1185">Reference proteome</keyword>
<reference evidence="2 3" key="1">
    <citation type="submission" date="2016-02" db="EMBL/GenBank/DDBJ databases">
        <title>Complete genome sequence of Halocynthiibacter arcticus PAMC 20958t from arctic marine sediment.</title>
        <authorList>
            <person name="Lee Y.M."/>
            <person name="Baek K."/>
            <person name="Lee H.K."/>
            <person name="Shin S.C."/>
        </authorList>
    </citation>
    <scope>NUCLEOTIDE SEQUENCE [LARGE SCALE GENOMIC DNA]</scope>
    <source>
        <strain evidence="2">PAMC 20958</strain>
    </source>
</reference>
<protein>
    <submittedName>
        <fullName evidence="2">Flp pilus assembly protein CpaB</fullName>
    </submittedName>
</protein>
<proteinExistence type="predicted"/>
<name>A0A126V359_9RHOB</name>
<dbReference type="KEGG" id="hat:RC74_14800"/>
<dbReference type="EMBL" id="CP014327">
    <property type="protein sequence ID" value="AML52375.1"/>
    <property type="molecule type" value="Genomic_DNA"/>
</dbReference>
<evidence type="ECO:0000313" key="2">
    <source>
        <dbReference type="EMBL" id="AML52375.1"/>
    </source>
</evidence>
<sequence>MRLSSILLVVTGLGVATGSVYLAQDVLTAQILSKQASQEESQTVGVLVAGRDIAFGQAIESQLITTIYWPRDALPVGVLTDRDFLLPSDGVEPRRARKAMSQGELFFASRVSGWGEKVTIVQSLSANHRAMAIKVNAETAVGGFVTPGDSVDVLLTEGRNSGLRTVTILQNIKVIGVDQDSDIGNDSPEVARTVTVEVTPDQGQRLALAQQAGILSLTLRNNVGAEDQPLDSLKLSDLMQDVSPVPEMISTPRITVRRGVVIADEGL</sequence>
<dbReference type="NCBIfam" id="TIGR03177">
    <property type="entry name" value="pilus_cpaB"/>
    <property type="match status" value="1"/>
</dbReference>
<dbReference type="Proteomes" id="UP000070371">
    <property type="component" value="Chromosome"/>
</dbReference>
<dbReference type="InterPro" id="IPR013974">
    <property type="entry name" value="SAF"/>
</dbReference>
<dbReference type="Pfam" id="PF16976">
    <property type="entry name" value="RcpC"/>
    <property type="match status" value="1"/>
</dbReference>
<dbReference type="Pfam" id="PF08666">
    <property type="entry name" value="SAF"/>
    <property type="match status" value="1"/>
</dbReference>
<dbReference type="InterPro" id="IPR017592">
    <property type="entry name" value="Pilus_assmbl_Flp-typ_CpaB"/>
</dbReference>
<evidence type="ECO:0000313" key="3">
    <source>
        <dbReference type="Proteomes" id="UP000070371"/>
    </source>
</evidence>
<dbReference type="STRING" id="1579316.RC74_14800"/>
<organism evidence="2 3">
    <name type="scientific">Falsihalocynthiibacter arcticus</name>
    <dbReference type="NCBI Taxonomy" id="1579316"/>
    <lineage>
        <taxon>Bacteria</taxon>
        <taxon>Pseudomonadati</taxon>
        <taxon>Pseudomonadota</taxon>
        <taxon>Alphaproteobacteria</taxon>
        <taxon>Rhodobacterales</taxon>
        <taxon>Roseobacteraceae</taxon>
        <taxon>Falsihalocynthiibacter</taxon>
    </lineage>
</organism>
<dbReference type="OrthoDB" id="163768at2"/>
<dbReference type="AlphaFoldDB" id="A0A126V359"/>
<dbReference type="RefSeq" id="WP_039002040.1">
    <property type="nucleotide sequence ID" value="NZ_CP014327.1"/>
</dbReference>
<gene>
    <name evidence="2" type="ORF">RC74_14800</name>
</gene>
<accession>A0A126V359</accession>
<dbReference type="CDD" id="cd11614">
    <property type="entry name" value="SAF_CpaB_FlgA_like"/>
    <property type="match status" value="1"/>
</dbReference>
<dbReference type="InterPro" id="IPR031571">
    <property type="entry name" value="RcpC_dom"/>
</dbReference>
<feature type="domain" description="SAF" evidence="1">
    <location>
        <begin position="44"/>
        <end position="112"/>
    </location>
</feature>
<evidence type="ECO:0000259" key="1">
    <source>
        <dbReference type="SMART" id="SM00858"/>
    </source>
</evidence>